<dbReference type="Proteomes" id="UP000623608">
    <property type="component" value="Unassembled WGS sequence"/>
</dbReference>
<evidence type="ECO:0000256" key="3">
    <source>
        <dbReference type="ARBA" id="ARBA00023163"/>
    </source>
</evidence>
<reference evidence="5" key="1">
    <citation type="submission" date="2021-01" db="EMBL/GenBank/DDBJ databases">
        <title>Whole genome shotgun sequence of Actinoplanes tereljensis NBRC 105297.</title>
        <authorList>
            <person name="Komaki H."/>
            <person name="Tamura T."/>
        </authorList>
    </citation>
    <scope>NUCLEOTIDE SEQUENCE</scope>
    <source>
        <strain evidence="5">NBRC 105297</strain>
    </source>
</reference>
<dbReference type="InterPro" id="IPR041617">
    <property type="entry name" value="TPR_MalT"/>
</dbReference>
<protein>
    <recommendedName>
        <fullName evidence="4">HTH luxR-type domain-containing protein</fullName>
    </recommendedName>
</protein>
<dbReference type="CDD" id="cd06170">
    <property type="entry name" value="LuxR_C_like"/>
    <property type="match status" value="1"/>
</dbReference>
<keyword evidence="1" id="KW-0805">Transcription regulation</keyword>
<keyword evidence="6" id="KW-1185">Reference proteome</keyword>
<evidence type="ECO:0000256" key="2">
    <source>
        <dbReference type="ARBA" id="ARBA00023125"/>
    </source>
</evidence>
<dbReference type="InterPro" id="IPR036388">
    <property type="entry name" value="WH-like_DNA-bd_sf"/>
</dbReference>
<evidence type="ECO:0000313" key="5">
    <source>
        <dbReference type="EMBL" id="GIF23234.1"/>
    </source>
</evidence>
<dbReference type="PANTHER" id="PTHR44688:SF16">
    <property type="entry name" value="DNA-BINDING TRANSCRIPTIONAL ACTIVATOR DEVR_DOSR"/>
    <property type="match status" value="1"/>
</dbReference>
<evidence type="ECO:0000256" key="1">
    <source>
        <dbReference type="ARBA" id="ARBA00023015"/>
    </source>
</evidence>
<dbReference type="PANTHER" id="PTHR44688">
    <property type="entry name" value="DNA-BINDING TRANSCRIPTIONAL ACTIVATOR DEVR_DOSR"/>
    <property type="match status" value="1"/>
</dbReference>
<keyword evidence="3" id="KW-0804">Transcription</keyword>
<dbReference type="InterPro" id="IPR016032">
    <property type="entry name" value="Sig_transdc_resp-reg_C-effctor"/>
</dbReference>
<dbReference type="Gene3D" id="1.25.40.10">
    <property type="entry name" value="Tetratricopeptide repeat domain"/>
    <property type="match status" value="1"/>
</dbReference>
<dbReference type="GO" id="GO:0006355">
    <property type="term" value="P:regulation of DNA-templated transcription"/>
    <property type="evidence" value="ECO:0007669"/>
    <property type="project" value="InterPro"/>
</dbReference>
<evidence type="ECO:0000313" key="6">
    <source>
        <dbReference type="Proteomes" id="UP000623608"/>
    </source>
</evidence>
<dbReference type="SUPFAM" id="SSF46894">
    <property type="entry name" value="C-terminal effector domain of the bipartite response regulators"/>
    <property type="match status" value="1"/>
</dbReference>
<accession>A0A919NSM8</accession>
<dbReference type="InterPro" id="IPR011990">
    <property type="entry name" value="TPR-like_helical_dom_sf"/>
</dbReference>
<sequence>MDLFIQDSRILDRTEPAHRLAVLSCGMALHHALNSLASDGRHTTVTRLPDAADPRHLATVRVGADIPIEAGAVRHLRTTTLRHTDRRPELSTPVDADKLRSIAAAAGSEGAMLRLLRPRQVLDLASAAGRAQNAEAEETVWAGFLGFAAWATGDVSGALETFTQAVAGLHAAGNFVDELSATVVLSDLWLAAGRPDQARRLCAQALASAEAYGSPVRRAAAALHVALSEMDIEAEDLEGAASHLGAAAPDDRPMTESSHRWFVAKGLLAWARGDAEGAVQLLNQAEQLHRPGFFPDVRPIAALRARVWIEQGRLPEAADWARERGVAVTDDARYLREFDHLTLVRLLVAQHRARPDRDLIAHAAQLLDRLLEAAEASGRTGSVREIRRQQTLVREAQGLRPYAREPSARMAESLSGRELDVLRLLDSELTGPQIARELFVSHNTVRTHTKHVFTKLGVTNRRAAVLRAREYGLI</sequence>
<dbReference type="Gene3D" id="1.10.10.10">
    <property type="entry name" value="Winged helix-like DNA-binding domain superfamily/Winged helix DNA-binding domain"/>
    <property type="match status" value="1"/>
</dbReference>
<feature type="domain" description="HTH luxR-type" evidence="4">
    <location>
        <begin position="407"/>
        <end position="472"/>
    </location>
</feature>
<dbReference type="GO" id="GO:0003677">
    <property type="term" value="F:DNA binding"/>
    <property type="evidence" value="ECO:0007669"/>
    <property type="project" value="UniProtKB-KW"/>
</dbReference>
<dbReference type="SUPFAM" id="SSF48452">
    <property type="entry name" value="TPR-like"/>
    <property type="match status" value="1"/>
</dbReference>
<organism evidence="5 6">
    <name type="scientific">Paractinoplanes tereljensis</name>
    <dbReference type="NCBI Taxonomy" id="571912"/>
    <lineage>
        <taxon>Bacteria</taxon>
        <taxon>Bacillati</taxon>
        <taxon>Actinomycetota</taxon>
        <taxon>Actinomycetes</taxon>
        <taxon>Micromonosporales</taxon>
        <taxon>Micromonosporaceae</taxon>
        <taxon>Paractinoplanes</taxon>
    </lineage>
</organism>
<dbReference type="EMBL" id="BOMY01000039">
    <property type="protein sequence ID" value="GIF23234.1"/>
    <property type="molecule type" value="Genomic_DNA"/>
</dbReference>
<comment type="caution">
    <text evidence="5">The sequence shown here is derived from an EMBL/GenBank/DDBJ whole genome shotgun (WGS) entry which is preliminary data.</text>
</comment>
<evidence type="ECO:0000259" key="4">
    <source>
        <dbReference type="PROSITE" id="PS50043"/>
    </source>
</evidence>
<dbReference type="PRINTS" id="PR00038">
    <property type="entry name" value="HTHLUXR"/>
</dbReference>
<keyword evidence="2" id="KW-0238">DNA-binding</keyword>
<dbReference type="InterPro" id="IPR000792">
    <property type="entry name" value="Tscrpt_reg_LuxR_C"/>
</dbReference>
<dbReference type="Pfam" id="PF17874">
    <property type="entry name" value="TPR_MalT"/>
    <property type="match status" value="1"/>
</dbReference>
<dbReference type="AlphaFoldDB" id="A0A919NSM8"/>
<gene>
    <name evidence="5" type="ORF">Ate02nite_59640</name>
</gene>
<dbReference type="Pfam" id="PF00196">
    <property type="entry name" value="GerE"/>
    <property type="match status" value="1"/>
</dbReference>
<dbReference type="PROSITE" id="PS50043">
    <property type="entry name" value="HTH_LUXR_2"/>
    <property type="match status" value="1"/>
</dbReference>
<proteinExistence type="predicted"/>
<dbReference type="SMART" id="SM00421">
    <property type="entry name" value="HTH_LUXR"/>
    <property type="match status" value="1"/>
</dbReference>
<name>A0A919NSM8_9ACTN</name>